<dbReference type="Gene3D" id="1.10.1200.30">
    <property type="match status" value="1"/>
</dbReference>
<dbReference type="InterPro" id="IPR050195">
    <property type="entry name" value="Primate_lentivir_Gag_pol-like"/>
</dbReference>
<dbReference type="GO" id="GO:0008270">
    <property type="term" value="F:zinc ion binding"/>
    <property type="evidence" value="ECO:0007669"/>
    <property type="project" value="InterPro"/>
</dbReference>
<organism evidence="2 3">
    <name type="scientific">Orthonyx spaldingii</name>
    <name type="common">Chowchilla</name>
    <dbReference type="NCBI Taxonomy" id="38397"/>
    <lineage>
        <taxon>Eukaryota</taxon>
        <taxon>Metazoa</taxon>
        <taxon>Chordata</taxon>
        <taxon>Craniata</taxon>
        <taxon>Vertebrata</taxon>
        <taxon>Euteleostomi</taxon>
        <taxon>Archelosauria</taxon>
        <taxon>Archosauria</taxon>
        <taxon>Dinosauria</taxon>
        <taxon>Saurischia</taxon>
        <taxon>Theropoda</taxon>
        <taxon>Coelurosauria</taxon>
        <taxon>Aves</taxon>
        <taxon>Neognathae</taxon>
        <taxon>Neoaves</taxon>
        <taxon>Telluraves</taxon>
        <taxon>Australaves</taxon>
        <taxon>Passeriformes</taxon>
        <taxon>Corvoidea</taxon>
        <taxon>Orthonychidae</taxon>
        <taxon>Orthonyx</taxon>
    </lineage>
</organism>
<evidence type="ECO:0000256" key="1">
    <source>
        <dbReference type="SAM" id="MobiDB-lite"/>
    </source>
</evidence>
<dbReference type="SUPFAM" id="SSF57756">
    <property type="entry name" value="Retrovirus zinc finger-like domains"/>
    <property type="match status" value="1"/>
</dbReference>
<dbReference type="GO" id="GO:0003676">
    <property type="term" value="F:nucleic acid binding"/>
    <property type="evidence" value="ECO:0007669"/>
    <property type="project" value="InterPro"/>
</dbReference>
<feature type="non-terminal residue" evidence="2">
    <location>
        <position position="150"/>
    </location>
</feature>
<dbReference type="PANTHER" id="PTHR40389:SF3">
    <property type="entry name" value="IGE-BINDING PROTEIN"/>
    <property type="match status" value="1"/>
</dbReference>
<protein>
    <submittedName>
        <fullName evidence="2">GAK5 protein</fullName>
    </submittedName>
</protein>
<name>A0A7K8GXJ6_ORTSP</name>
<keyword evidence="3" id="KW-1185">Reference proteome</keyword>
<dbReference type="Proteomes" id="UP000526602">
    <property type="component" value="Unassembled WGS sequence"/>
</dbReference>
<comment type="caution">
    <text evidence="2">The sequence shown here is derived from an EMBL/GenBank/DDBJ whole genome shotgun (WGS) entry which is preliminary data.</text>
</comment>
<dbReference type="InterPro" id="IPR008916">
    <property type="entry name" value="Retrov_capsid_C"/>
</dbReference>
<reference evidence="2 3" key="1">
    <citation type="submission" date="2019-09" db="EMBL/GenBank/DDBJ databases">
        <title>Bird 10,000 Genomes (B10K) Project - Family phase.</title>
        <authorList>
            <person name="Zhang G."/>
        </authorList>
    </citation>
    <scope>NUCLEOTIDE SEQUENCE [LARGE SCALE GENOMIC DNA]</scope>
    <source>
        <strain evidence="2">B10K-DU-029-32</strain>
        <tissue evidence="2">Liver or heart</tissue>
    </source>
</reference>
<dbReference type="AlphaFoldDB" id="A0A7K8GXJ6"/>
<dbReference type="PANTHER" id="PTHR40389">
    <property type="entry name" value="ENDOGENOUS RETROVIRUS GROUP K MEMBER 24 GAG POLYPROTEIN-RELATED"/>
    <property type="match status" value="1"/>
</dbReference>
<sequence>INMQEAADAVLKSLTYKNANNDCKKALDLICNCTDVELSDYVKSSTNISLEQFKAELITTAVTQQLQVTRATIKCFGCREQEHIRKQCPKGQKGNKKPSKPCPCYQKEFHWNNQCWSKYYKDGNPLPDLENSKGCGTPQPNRITLNQTPM</sequence>
<dbReference type="Gene3D" id="4.10.60.10">
    <property type="entry name" value="Zinc finger, CCHC-type"/>
    <property type="match status" value="1"/>
</dbReference>
<accession>A0A7K8GXJ6</accession>
<gene>
    <name evidence="2" type="primary">Ervk5</name>
    <name evidence="2" type="ORF">ORTSPA_R15811</name>
</gene>
<evidence type="ECO:0000313" key="3">
    <source>
        <dbReference type="Proteomes" id="UP000526602"/>
    </source>
</evidence>
<feature type="non-terminal residue" evidence="2">
    <location>
        <position position="1"/>
    </location>
</feature>
<evidence type="ECO:0000313" key="2">
    <source>
        <dbReference type="EMBL" id="NXC08767.1"/>
    </source>
</evidence>
<dbReference type="InterPro" id="IPR036875">
    <property type="entry name" value="Znf_CCHC_sf"/>
</dbReference>
<dbReference type="EMBL" id="VZTJ01005392">
    <property type="protein sequence ID" value="NXC08767.1"/>
    <property type="molecule type" value="Genomic_DNA"/>
</dbReference>
<proteinExistence type="predicted"/>
<feature type="compositionally biased region" description="Polar residues" evidence="1">
    <location>
        <begin position="138"/>
        <end position="150"/>
    </location>
</feature>
<dbReference type="Pfam" id="PF14787">
    <property type="entry name" value="zf-CCHC_5"/>
    <property type="match status" value="1"/>
</dbReference>
<feature type="region of interest" description="Disordered" evidence="1">
    <location>
        <begin position="130"/>
        <end position="150"/>
    </location>
</feature>